<dbReference type="PANTHER" id="PTHR20974:SF0">
    <property type="entry name" value="UPF0585 PROTEIN CG18661"/>
    <property type="match status" value="1"/>
</dbReference>
<dbReference type="GO" id="GO:0032259">
    <property type="term" value="P:methylation"/>
    <property type="evidence" value="ECO:0007669"/>
    <property type="project" value="UniProtKB-KW"/>
</dbReference>
<keyword evidence="1" id="KW-0489">Methyltransferase</keyword>
<dbReference type="SUPFAM" id="SSF53335">
    <property type="entry name" value="S-adenosyl-L-methionine-dependent methyltransferases"/>
    <property type="match status" value="1"/>
</dbReference>
<evidence type="ECO:0000313" key="1">
    <source>
        <dbReference type="EMBL" id="PZQ60367.1"/>
    </source>
</evidence>
<comment type="caution">
    <text evidence="1">The sequence shown here is derived from an EMBL/GenBank/DDBJ whole genome shotgun (WGS) entry which is preliminary data.</text>
</comment>
<dbReference type="GO" id="GO:0008168">
    <property type="term" value="F:methyltransferase activity"/>
    <property type="evidence" value="ECO:0007669"/>
    <property type="project" value="UniProtKB-KW"/>
</dbReference>
<dbReference type="EMBL" id="QFPP01000700">
    <property type="protein sequence ID" value="PZQ60367.1"/>
    <property type="molecule type" value="Genomic_DNA"/>
</dbReference>
<accession>A0A2W5QR00</accession>
<proteinExistence type="predicted"/>
<name>A0A2W5QR00_VARPD</name>
<dbReference type="InterPro" id="IPR029063">
    <property type="entry name" value="SAM-dependent_MTases_sf"/>
</dbReference>
<reference evidence="1 2" key="1">
    <citation type="submission" date="2017-08" db="EMBL/GenBank/DDBJ databases">
        <title>Infants hospitalized years apart are colonized by the same room-sourced microbial strains.</title>
        <authorList>
            <person name="Brooks B."/>
            <person name="Olm M.R."/>
            <person name="Firek B.A."/>
            <person name="Baker R."/>
            <person name="Thomas B.C."/>
            <person name="Morowitz M.J."/>
            <person name="Banfield J.F."/>
        </authorList>
    </citation>
    <scope>NUCLEOTIDE SEQUENCE [LARGE SCALE GENOMIC DNA]</scope>
    <source>
        <strain evidence="1">S2_005_003_R2_41</strain>
    </source>
</reference>
<sequence>MPVDTRPLPTSPASDRNKAPILAELLRQLPAQGQALEVAAGTGQHAAHFGAALPGWQWQPTEPEVSMHPVLATRCAGLPNVAAPMALDVREADWRVPPASLDLVYAANMVHISPWEATEGLMRGAGQVLRPGGRLVVYGPFVVEGETLAPSNAAFDADLRRRNATWGLRALVDVAARAESAGLSLAERIAMPANNLLLVFTRR</sequence>
<gene>
    <name evidence="1" type="ORF">DI563_29595</name>
</gene>
<protein>
    <submittedName>
        <fullName evidence="1">SAM-dependent methyltransferase</fullName>
    </submittedName>
</protein>
<evidence type="ECO:0000313" key="2">
    <source>
        <dbReference type="Proteomes" id="UP000249135"/>
    </source>
</evidence>
<keyword evidence="1" id="KW-0808">Transferase</keyword>
<organism evidence="1 2">
    <name type="scientific">Variovorax paradoxus</name>
    <dbReference type="NCBI Taxonomy" id="34073"/>
    <lineage>
        <taxon>Bacteria</taxon>
        <taxon>Pseudomonadati</taxon>
        <taxon>Pseudomonadota</taxon>
        <taxon>Betaproteobacteria</taxon>
        <taxon>Burkholderiales</taxon>
        <taxon>Comamonadaceae</taxon>
        <taxon>Variovorax</taxon>
    </lineage>
</organism>
<dbReference type="InterPro" id="IPR010342">
    <property type="entry name" value="DUF938"/>
</dbReference>
<dbReference type="Pfam" id="PF06080">
    <property type="entry name" value="DUF938"/>
    <property type="match status" value="1"/>
</dbReference>
<dbReference type="PANTHER" id="PTHR20974">
    <property type="entry name" value="UPF0585 PROTEIN CG18661"/>
    <property type="match status" value="1"/>
</dbReference>
<dbReference type="Proteomes" id="UP000249135">
    <property type="component" value="Unassembled WGS sequence"/>
</dbReference>
<dbReference type="AlphaFoldDB" id="A0A2W5QR00"/>
<dbReference type="Gene3D" id="3.40.50.150">
    <property type="entry name" value="Vaccinia Virus protein VP39"/>
    <property type="match status" value="1"/>
</dbReference>